<accession>A0A8R2JWS7</accession>
<dbReference type="EnsemblMetazoa" id="XM_029492130.1">
    <property type="protein sequence ID" value="XP_029347990.1"/>
    <property type="gene ID" value="LOC100164520"/>
</dbReference>
<dbReference type="Gene3D" id="3.40.250.10">
    <property type="entry name" value="Rhodanese-like domain"/>
    <property type="match status" value="1"/>
</dbReference>
<evidence type="ECO:0000259" key="8">
    <source>
        <dbReference type="PROSITE" id="PS50206"/>
    </source>
</evidence>
<keyword evidence="3" id="KW-0132">Cell division</keyword>
<dbReference type="PANTHER" id="PTHR10828:SF76">
    <property type="entry name" value="M-PHASE INDUCER PHOSPHATASE"/>
    <property type="match status" value="1"/>
</dbReference>
<evidence type="ECO:0000256" key="1">
    <source>
        <dbReference type="ARBA" id="ARBA00011065"/>
    </source>
</evidence>
<keyword evidence="4" id="KW-0378">Hydrolase</keyword>
<keyword evidence="5" id="KW-0904">Protein phosphatase</keyword>
<feature type="domain" description="Rhodanese" evidence="8">
    <location>
        <begin position="103"/>
        <end position="173"/>
    </location>
</feature>
<dbReference type="RefSeq" id="XP_029347990.1">
    <property type="nucleotide sequence ID" value="XM_029492130.1"/>
</dbReference>
<dbReference type="SUPFAM" id="SSF52821">
    <property type="entry name" value="Rhodanese/Cell cycle control phosphatase"/>
    <property type="match status" value="1"/>
</dbReference>
<proteinExistence type="inferred from homology"/>
<dbReference type="EC" id="3.1.3.48" evidence="2"/>
<sequence>MSFASPTLDTGNTSLTAPVSHKKTTFFDHEFCKNSVSKLQRSFSTNEATIKAAFEKEHNESNLIGDFSQSFILPLLSLGRHADLRSISPDTLAHLLEGTFNDCIDSYLIIDCRYPYEYEGGHIRGAINIFTKEQLLKDYTEDKLGKKSHKTDKINVKRNVLIFHCEFSSERGPSL</sequence>
<dbReference type="InterPro" id="IPR000751">
    <property type="entry name" value="MPI_Phosphatase"/>
</dbReference>
<comment type="similarity">
    <text evidence="1">Belongs to the MPI phosphatase family.</text>
</comment>
<comment type="catalytic activity">
    <reaction evidence="7">
        <text>O-phospho-L-tyrosyl-[protein] + H2O = L-tyrosyl-[protein] + phosphate</text>
        <dbReference type="Rhea" id="RHEA:10684"/>
        <dbReference type="Rhea" id="RHEA-COMP:10136"/>
        <dbReference type="Rhea" id="RHEA-COMP:20101"/>
        <dbReference type="ChEBI" id="CHEBI:15377"/>
        <dbReference type="ChEBI" id="CHEBI:43474"/>
        <dbReference type="ChEBI" id="CHEBI:46858"/>
        <dbReference type="ChEBI" id="CHEBI:61978"/>
        <dbReference type="EC" id="3.1.3.48"/>
    </reaction>
</comment>
<dbReference type="OrthoDB" id="26523at2759"/>
<dbReference type="Proteomes" id="UP000007819">
    <property type="component" value="Unassembled WGS sequence"/>
</dbReference>
<dbReference type="Pfam" id="PF00581">
    <property type="entry name" value="Rhodanese"/>
    <property type="match status" value="1"/>
</dbReference>
<evidence type="ECO:0000256" key="2">
    <source>
        <dbReference type="ARBA" id="ARBA00013064"/>
    </source>
</evidence>
<evidence type="ECO:0000256" key="3">
    <source>
        <dbReference type="ARBA" id="ARBA00022618"/>
    </source>
</evidence>
<dbReference type="GeneID" id="100164520"/>
<dbReference type="GO" id="GO:0005737">
    <property type="term" value="C:cytoplasm"/>
    <property type="evidence" value="ECO:0007669"/>
    <property type="project" value="TreeGrafter"/>
</dbReference>
<keyword evidence="10" id="KW-1185">Reference proteome</keyword>
<dbReference type="InterPro" id="IPR001763">
    <property type="entry name" value="Rhodanese-like_dom"/>
</dbReference>
<keyword evidence="6" id="KW-0131">Cell cycle</keyword>
<dbReference type="PROSITE" id="PS50206">
    <property type="entry name" value="RHODANESE_3"/>
    <property type="match status" value="1"/>
</dbReference>
<dbReference type="GO" id="GO:0051301">
    <property type="term" value="P:cell division"/>
    <property type="evidence" value="ECO:0007669"/>
    <property type="project" value="UniProtKB-KW"/>
</dbReference>
<evidence type="ECO:0000256" key="7">
    <source>
        <dbReference type="ARBA" id="ARBA00051722"/>
    </source>
</evidence>
<dbReference type="PRINTS" id="PR00716">
    <property type="entry name" value="MPIPHPHTASE"/>
</dbReference>
<evidence type="ECO:0000313" key="10">
    <source>
        <dbReference type="Proteomes" id="UP000007819"/>
    </source>
</evidence>
<dbReference type="KEGG" id="api:100164520"/>
<dbReference type="GO" id="GO:0004725">
    <property type="term" value="F:protein tyrosine phosphatase activity"/>
    <property type="evidence" value="ECO:0007669"/>
    <property type="project" value="UniProtKB-EC"/>
</dbReference>
<dbReference type="GO" id="GO:0005634">
    <property type="term" value="C:nucleus"/>
    <property type="evidence" value="ECO:0007669"/>
    <property type="project" value="TreeGrafter"/>
</dbReference>
<organism evidence="9 10">
    <name type="scientific">Acyrthosiphon pisum</name>
    <name type="common">Pea aphid</name>
    <dbReference type="NCBI Taxonomy" id="7029"/>
    <lineage>
        <taxon>Eukaryota</taxon>
        <taxon>Metazoa</taxon>
        <taxon>Ecdysozoa</taxon>
        <taxon>Arthropoda</taxon>
        <taxon>Hexapoda</taxon>
        <taxon>Insecta</taxon>
        <taxon>Pterygota</taxon>
        <taxon>Neoptera</taxon>
        <taxon>Paraneoptera</taxon>
        <taxon>Hemiptera</taxon>
        <taxon>Sternorrhyncha</taxon>
        <taxon>Aphidomorpha</taxon>
        <taxon>Aphidoidea</taxon>
        <taxon>Aphididae</taxon>
        <taxon>Macrosiphini</taxon>
        <taxon>Acyrthosiphon</taxon>
    </lineage>
</organism>
<evidence type="ECO:0000256" key="5">
    <source>
        <dbReference type="ARBA" id="ARBA00022912"/>
    </source>
</evidence>
<evidence type="ECO:0000313" key="9">
    <source>
        <dbReference type="EnsemblMetazoa" id="XP_029347990.1"/>
    </source>
</evidence>
<dbReference type="PANTHER" id="PTHR10828">
    <property type="entry name" value="M-PHASE INDUCER PHOSPHATASE DUAL SPECIFICITY PHOSPHATASE CDC25"/>
    <property type="match status" value="1"/>
</dbReference>
<dbReference type="AlphaFoldDB" id="A0A8R2JWS7"/>
<evidence type="ECO:0000256" key="6">
    <source>
        <dbReference type="ARBA" id="ARBA00023306"/>
    </source>
</evidence>
<dbReference type="GO" id="GO:0110032">
    <property type="term" value="P:positive regulation of G2/MI transition of meiotic cell cycle"/>
    <property type="evidence" value="ECO:0007669"/>
    <property type="project" value="TreeGrafter"/>
</dbReference>
<dbReference type="InterPro" id="IPR036873">
    <property type="entry name" value="Rhodanese-like_dom_sf"/>
</dbReference>
<dbReference type="GO" id="GO:0010971">
    <property type="term" value="P:positive regulation of G2/M transition of mitotic cell cycle"/>
    <property type="evidence" value="ECO:0007669"/>
    <property type="project" value="TreeGrafter"/>
</dbReference>
<protein>
    <recommendedName>
        <fullName evidence="2">protein-tyrosine-phosphatase</fullName>
        <ecNumber evidence="2">3.1.3.48</ecNumber>
    </recommendedName>
</protein>
<name>A0A8R2JWS7_ACYPI</name>
<reference evidence="10" key="1">
    <citation type="submission" date="2010-06" db="EMBL/GenBank/DDBJ databases">
        <authorList>
            <person name="Jiang H."/>
            <person name="Abraham K."/>
            <person name="Ali S."/>
            <person name="Alsbrooks S.L."/>
            <person name="Anim B.N."/>
            <person name="Anosike U.S."/>
            <person name="Attaway T."/>
            <person name="Bandaranaike D.P."/>
            <person name="Battles P.K."/>
            <person name="Bell S.N."/>
            <person name="Bell A.V."/>
            <person name="Beltran B."/>
            <person name="Bickham C."/>
            <person name="Bustamante Y."/>
            <person name="Caleb T."/>
            <person name="Canada A."/>
            <person name="Cardenas V."/>
            <person name="Carter K."/>
            <person name="Chacko J."/>
            <person name="Chandrabose M.N."/>
            <person name="Chavez D."/>
            <person name="Chavez A."/>
            <person name="Chen L."/>
            <person name="Chu H.-S."/>
            <person name="Claassen K.J."/>
            <person name="Cockrell R."/>
            <person name="Collins M."/>
            <person name="Cooper J.A."/>
            <person name="Cree A."/>
            <person name="Curry S.M."/>
            <person name="Da Y."/>
            <person name="Dao M.D."/>
            <person name="Das B."/>
            <person name="Davila M.-L."/>
            <person name="Davy-Carroll L."/>
            <person name="Denson S."/>
            <person name="Dinh H."/>
            <person name="Ebong V.E."/>
            <person name="Edwards J.R."/>
            <person name="Egan A."/>
            <person name="El-Daye J."/>
            <person name="Escobedo L."/>
            <person name="Fernandez S."/>
            <person name="Fernando P.R."/>
            <person name="Flagg N."/>
            <person name="Forbes L.D."/>
            <person name="Fowler R.G."/>
            <person name="Fu Q."/>
            <person name="Gabisi R.A."/>
            <person name="Ganer J."/>
            <person name="Garbino Pronczuk A."/>
            <person name="Garcia R.M."/>
            <person name="Garner T."/>
            <person name="Garrett T.E."/>
            <person name="Gonzalez D.A."/>
            <person name="Hamid H."/>
            <person name="Hawkins E.S."/>
            <person name="Hirani K."/>
            <person name="Hogues M.E."/>
            <person name="Hollins B."/>
            <person name="Hsiao C.-H."/>
            <person name="Jabil R."/>
            <person name="James M.L."/>
            <person name="Jhangiani S.N."/>
            <person name="Johnson B."/>
            <person name="Johnson Q."/>
            <person name="Joshi V."/>
            <person name="Kalu J.B."/>
            <person name="Kam C."/>
            <person name="Kashfia A."/>
            <person name="Keebler J."/>
            <person name="Kisamo H."/>
            <person name="Kovar C.L."/>
            <person name="Lago L.A."/>
            <person name="Lai C.-Y."/>
            <person name="Laidlaw J."/>
            <person name="Lara F."/>
            <person name="Le T.-K."/>
            <person name="Lee S.L."/>
            <person name="Legall F.H."/>
            <person name="Lemon S.J."/>
            <person name="Lewis L.R."/>
            <person name="Li B."/>
            <person name="Liu Y."/>
            <person name="Liu Y.-S."/>
            <person name="Lopez J."/>
            <person name="Lozado R.J."/>
            <person name="Lu J."/>
            <person name="Madu R.C."/>
            <person name="Maheshwari M."/>
            <person name="Maheshwari R."/>
            <person name="Malloy K."/>
            <person name="Martinez E."/>
            <person name="Mathew T."/>
            <person name="Mercado I.C."/>
            <person name="Mercado C."/>
            <person name="Meyer B."/>
            <person name="Montgomery K."/>
            <person name="Morgan M.B."/>
            <person name="Munidasa M."/>
            <person name="Nazareth L.V."/>
            <person name="Nelson J."/>
            <person name="Ng B.M."/>
            <person name="Nguyen N.B."/>
            <person name="Nguyen P.Q."/>
            <person name="Nguyen T."/>
            <person name="Obregon M."/>
            <person name="Okwuonu G.O."/>
            <person name="Onwere C.G."/>
            <person name="Orozco G."/>
            <person name="Parra A."/>
            <person name="Patel S."/>
            <person name="Patil S."/>
            <person name="Perez A."/>
            <person name="Perez Y."/>
            <person name="Pham C."/>
            <person name="Primus E.L."/>
            <person name="Pu L.-L."/>
            <person name="Puazo M."/>
            <person name="Qin X."/>
            <person name="Quiroz J.B."/>
            <person name="Reese J."/>
            <person name="Richards S."/>
            <person name="Rives C.M."/>
            <person name="Robberts R."/>
            <person name="Ruiz S.J."/>
            <person name="Ruiz M.J."/>
            <person name="Santibanez J."/>
            <person name="Schneider B.W."/>
            <person name="Sisson I."/>
            <person name="Smith M."/>
            <person name="Sodergren E."/>
            <person name="Song X.-Z."/>
            <person name="Song B.B."/>
            <person name="Summersgill H."/>
            <person name="Thelus R."/>
            <person name="Thornton R.D."/>
            <person name="Trejos Z.Y."/>
            <person name="Usmani K."/>
            <person name="Vattathil S."/>
            <person name="Villasana D."/>
            <person name="Walker D.L."/>
            <person name="Wang S."/>
            <person name="Wang K."/>
            <person name="White C.S."/>
            <person name="Williams A.C."/>
            <person name="Williamson J."/>
            <person name="Wilson K."/>
            <person name="Woghiren I.O."/>
            <person name="Woodworth J.R."/>
            <person name="Worley K.C."/>
            <person name="Wright R.A."/>
            <person name="Wu W."/>
            <person name="Young L."/>
            <person name="Zhang L."/>
            <person name="Zhang J."/>
            <person name="Zhu Y."/>
            <person name="Muzny D.M."/>
            <person name="Weinstock G."/>
            <person name="Gibbs R.A."/>
        </authorList>
    </citation>
    <scope>NUCLEOTIDE SEQUENCE [LARGE SCALE GENOMIC DNA]</scope>
    <source>
        <strain evidence="10">LSR1</strain>
    </source>
</reference>
<dbReference type="GO" id="GO:0000086">
    <property type="term" value="P:G2/M transition of mitotic cell cycle"/>
    <property type="evidence" value="ECO:0007669"/>
    <property type="project" value="TreeGrafter"/>
</dbReference>
<reference evidence="9" key="2">
    <citation type="submission" date="2022-06" db="UniProtKB">
        <authorList>
            <consortium name="EnsemblMetazoa"/>
        </authorList>
    </citation>
    <scope>IDENTIFICATION</scope>
</reference>
<evidence type="ECO:0000256" key="4">
    <source>
        <dbReference type="ARBA" id="ARBA00022801"/>
    </source>
</evidence>